<gene>
    <name evidence="1" type="ORF">MOP44_13945</name>
</gene>
<sequence>MHKRYMKLGAAGKPQGKIITVVARELLGFVRAIGTRAELIASQQTAA</sequence>
<name>A0A9J7BLB8_9BACT</name>
<proteinExistence type="predicted"/>
<dbReference type="RefSeq" id="WP_260790535.1">
    <property type="nucleotide sequence ID" value="NZ_CP093313.1"/>
</dbReference>
<dbReference type="KEGG" id="orp:MOP44_13945"/>
<dbReference type="Proteomes" id="UP001059380">
    <property type="component" value="Chromosome"/>
</dbReference>
<dbReference type="AlphaFoldDB" id="A0A9J7BLB8"/>
<evidence type="ECO:0000313" key="1">
    <source>
        <dbReference type="EMBL" id="UWZ81686.1"/>
    </source>
</evidence>
<accession>A0A9J7BLB8</accession>
<organism evidence="1 2">
    <name type="scientific">Occallatibacter riparius</name>
    <dbReference type="NCBI Taxonomy" id="1002689"/>
    <lineage>
        <taxon>Bacteria</taxon>
        <taxon>Pseudomonadati</taxon>
        <taxon>Acidobacteriota</taxon>
        <taxon>Terriglobia</taxon>
        <taxon>Terriglobales</taxon>
        <taxon>Acidobacteriaceae</taxon>
        <taxon>Occallatibacter</taxon>
    </lineage>
</organism>
<reference evidence="1" key="1">
    <citation type="submission" date="2021-04" db="EMBL/GenBank/DDBJ databases">
        <title>Phylogenetic analysis of Acidobacteriaceae.</title>
        <authorList>
            <person name="Qiu L."/>
            <person name="Zhang Q."/>
        </authorList>
    </citation>
    <scope>NUCLEOTIDE SEQUENCE</scope>
    <source>
        <strain evidence="1">DSM 25168</strain>
    </source>
</reference>
<keyword evidence="2" id="KW-1185">Reference proteome</keyword>
<dbReference type="EMBL" id="CP093313">
    <property type="protein sequence ID" value="UWZ81686.1"/>
    <property type="molecule type" value="Genomic_DNA"/>
</dbReference>
<evidence type="ECO:0000313" key="2">
    <source>
        <dbReference type="Proteomes" id="UP001059380"/>
    </source>
</evidence>
<protein>
    <submittedName>
        <fullName evidence="1">Uncharacterized protein</fullName>
    </submittedName>
</protein>